<reference evidence="3 4" key="1">
    <citation type="submission" date="2019-11" db="EMBL/GenBank/DDBJ databases">
        <title>Draft genome sequence of Paludibacterium sp. dN18-1.</title>
        <authorList>
            <person name="Im W.-T."/>
        </authorList>
    </citation>
    <scope>NUCLEOTIDE SEQUENCE [LARGE SCALE GENOMIC DNA]</scope>
    <source>
        <strain evidence="4">dN 18-1</strain>
    </source>
</reference>
<evidence type="ECO:0000313" key="3">
    <source>
        <dbReference type="EMBL" id="MTD32970.1"/>
    </source>
</evidence>
<name>A0A844GCA0_9NEIS</name>
<feature type="domain" description="Protein glycosylation ligase" evidence="2">
    <location>
        <begin position="182"/>
        <end position="206"/>
    </location>
</feature>
<evidence type="ECO:0000256" key="1">
    <source>
        <dbReference type="SAM" id="Phobius"/>
    </source>
</evidence>
<dbReference type="Proteomes" id="UP000446658">
    <property type="component" value="Unassembled WGS sequence"/>
</dbReference>
<feature type="transmembrane region" description="Helical" evidence="1">
    <location>
        <begin position="191"/>
        <end position="208"/>
    </location>
</feature>
<dbReference type="EMBL" id="WLYX01000001">
    <property type="protein sequence ID" value="MTD32970.1"/>
    <property type="molecule type" value="Genomic_DNA"/>
</dbReference>
<dbReference type="RefSeq" id="WP_230369618.1">
    <property type="nucleotide sequence ID" value="NZ_WLYX01000001.1"/>
</dbReference>
<comment type="caution">
    <text evidence="3">The sequence shown here is derived from an EMBL/GenBank/DDBJ whole genome shotgun (WGS) entry which is preliminary data.</text>
</comment>
<protein>
    <recommendedName>
        <fullName evidence="2">Protein glycosylation ligase domain-containing protein</fullName>
    </recommendedName>
</protein>
<organism evidence="3 4">
    <name type="scientific">Paludibacterium denitrificans</name>
    <dbReference type="NCBI Taxonomy" id="2675226"/>
    <lineage>
        <taxon>Bacteria</taxon>
        <taxon>Pseudomonadati</taxon>
        <taxon>Pseudomonadota</taxon>
        <taxon>Betaproteobacteria</taxon>
        <taxon>Neisseriales</taxon>
        <taxon>Chromobacteriaceae</taxon>
        <taxon>Paludibacterium</taxon>
    </lineage>
</organism>
<keyword evidence="1" id="KW-0472">Membrane</keyword>
<keyword evidence="1" id="KW-1133">Transmembrane helix</keyword>
<feature type="transmembrane region" description="Helical" evidence="1">
    <location>
        <begin position="83"/>
        <end position="100"/>
    </location>
</feature>
<dbReference type="InterPro" id="IPR031726">
    <property type="entry name" value="PglL_A"/>
</dbReference>
<feature type="transmembrane region" description="Helical" evidence="1">
    <location>
        <begin position="215"/>
        <end position="230"/>
    </location>
</feature>
<feature type="transmembrane region" description="Helical" evidence="1">
    <location>
        <begin position="136"/>
        <end position="159"/>
    </location>
</feature>
<proteinExistence type="predicted"/>
<keyword evidence="1" id="KW-0812">Transmembrane</keyword>
<evidence type="ECO:0000313" key="4">
    <source>
        <dbReference type="Proteomes" id="UP000446658"/>
    </source>
</evidence>
<dbReference type="Pfam" id="PF15864">
    <property type="entry name" value="PglL_A"/>
    <property type="match status" value="1"/>
</dbReference>
<keyword evidence="4" id="KW-1185">Reference proteome</keyword>
<feature type="transmembrane region" description="Helical" evidence="1">
    <location>
        <begin position="56"/>
        <end position="76"/>
    </location>
</feature>
<accession>A0A844GCA0</accession>
<gene>
    <name evidence="3" type="ORF">GKE73_06325</name>
</gene>
<sequence length="280" mass="31058">MAAFQLPLIFWIKKAPMAPFLWLMKININVISSLLLSLAISLPFLNWARAYPMPDWFTHAGALLLIGLFTVLAFIGNPNSWRLPRAGLSLFILFFSLIVPQRGADALTLALLVLVLCWFSVVIVSNHPLSFRSDLLAVLSITVLVMALVQVLLGLLQAFDLARLLDRYYVFVYDRGNPAGNIMGNIGQRNQYAQFLGWGLVAACYLYAKNSLRRPFFLISAFLLALLMAWSGARLVLAYSLGLCALAWIWLRRSEQDESVQRMASGGGVCHHPGGVDSAV</sequence>
<evidence type="ECO:0000259" key="2">
    <source>
        <dbReference type="Pfam" id="PF15864"/>
    </source>
</evidence>
<feature type="transmembrane region" description="Helical" evidence="1">
    <location>
        <begin position="106"/>
        <end position="124"/>
    </location>
</feature>
<feature type="transmembrane region" description="Helical" evidence="1">
    <location>
        <begin position="20"/>
        <end position="44"/>
    </location>
</feature>
<dbReference type="AlphaFoldDB" id="A0A844GCA0"/>